<keyword evidence="2" id="KW-0812">Transmembrane</keyword>
<dbReference type="RefSeq" id="XP_019544421.2">
    <property type="nucleotide sequence ID" value="XM_019688876.3"/>
</dbReference>
<feature type="transmembrane region" description="Helical" evidence="2">
    <location>
        <begin position="39"/>
        <end position="58"/>
    </location>
</feature>
<reference evidence="4" key="1">
    <citation type="journal article" date="2015" name="Proc. Natl. Acad. Sci. U.S.A.">
        <title>Genome sequence of the Asian Tiger mosquito, Aedes albopictus, reveals insights into its biology, genetics, and evolution.</title>
        <authorList>
            <person name="Chen X.G."/>
            <person name="Jiang X."/>
            <person name="Gu J."/>
            <person name="Xu M."/>
            <person name="Wu Y."/>
            <person name="Deng Y."/>
            <person name="Zhang C."/>
            <person name="Bonizzoni M."/>
            <person name="Dermauw W."/>
            <person name="Vontas J."/>
            <person name="Armbruster P."/>
            <person name="Huang X."/>
            <person name="Yang Y."/>
            <person name="Zhang H."/>
            <person name="He W."/>
            <person name="Peng H."/>
            <person name="Liu Y."/>
            <person name="Wu K."/>
            <person name="Chen J."/>
            <person name="Lirakis M."/>
            <person name="Topalis P."/>
            <person name="Van Leeuwen T."/>
            <person name="Hall A.B."/>
            <person name="Jiang X."/>
            <person name="Thorpe C."/>
            <person name="Mueller R.L."/>
            <person name="Sun C."/>
            <person name="Waterhouse R.M."/>
            <person name="Yan G."/>
            <person name="Tu Z.J."/>
            <person name="Fang X."/>
            <person name="James A.A."/>
        </authorList>
    </citation>
    <scope>NUCLEOTIDE SEQUENCE [LARGE SCALE GENOMIC DNA]</scope>
    <source>
        <strain evidence="4">Foshan</strain>
    </source>
</reference>
<feature type="region of interest" description="Disordered" evidence="1">
    <location>
        <begin position="543"/>
        <end position="573"/>
    </location>
</feature>
<sequence length="697" mass="81457">MPMRIEKTVGYRCTSGVTLCVTKVADLTTRTKDNDRQRVLLLLLTSVVWIYLVCNQRLTTLHAIMGKLGNSNRVLRKSCNDDYFLDETSLSQPNLYRGLDIVAVIDYRPYRERFNPWYPHEYITVDDLNYYRKRKPPDCYAAEHLKSHFSLYNQSEPSIPYATSKSEYKEHFQEYDYKKRAPLIRRHTTLRIESGNMDKKSEHHSNYVAYTTESIAKSRPPLIKHSENLKTFNGSKRTPEYSEYRSSFLPYKLTDFLGEPKKLSKMSFKKEQIQLGELSCSDSTLHNKKKAEKTNLRLTGESMLEPEYKTKYIPFQIEKSQSTPQLNNINLTGNFSGMPSEYKECYKSYDHFTKSAPIKKLDNLSLSGLLDLTPEYKDRFQNPLMSRCDRPSYLKREDNLHLDGEFINRMPEYCSSYRNPNIVNKPQKAKPKDTILHLEGCMTHEPIYRCSYIDFPRNRPVINKPESNIKLETSEAHVEPSTLGFRKHRSRIPVRSQHHAFTDEELAKFTALPEYRKARRELMIKPRPLSSNRSTFAQQIQNEENKVGLRQDGRNVATKSTSGDDQDKATKRTPSFKFMVESADDNRNLKVHQDKRSKSPILAIQKGDGPVELYNKPVFRDNKSFNRRNRTNVIESNVKYVKNASDQYRNCHMDRTKNRAYDEQNVVQKSFVVLNAPVKQRNKHWLGPTTIYDSHLY</sequence>
<organism evidence="3 4">
    <name type="scientific">Aedes albopictus</name>
    <name type="common">Asian tiger mosquito</name>
    <name type="synonym">Stegomyia albopicta</name>
    <dbReference type="NCBI Taxonomy" id="7160"/>
    <lineage>
        <taxon>Eukaryota</taxon>
        <taxon>Metazoa</taxon>
        <taxon>Ecdysozoa</taxon>
        <taxon>Arthropoda</taxon>
        <taxon>Hexapoda</taxon>
        <taxon>Insecta</taxon>
        <taxon>Pterygota</taxon>
        <taxon>Neoptera</taxon>
        <taxon>Endopterygota</taxon>
        <taxon>Diptera</taxon>
        <taxon>Nematocera</taxon>
        <taxon>Culicoidea</taxon>
        <taxon>Culicidae</taxon>
        <taxon>Culicinae</taxon>
        <taxon>Aedini</taxon>
        <taxon>Aedes</taxon>
        <taxon>Stegomyia</taxon>
    </lineage>
</organism>
<accession>A0ABM1ZJT1</accession>
<dbReference type="Proteomes" id="UP000069940">
    <property type="component" value="Unassembled WGS sequence"/>
</dbReference>
<keyword evidence="2" id="KW-1133">Transmembrane helix</keyword>
<evidence type="ECO:0000256" key="1">
    <source>
        <dbReference type="SAM" id="MobiDB-lite"/>
    </source>
</evidence>
<name>A0ABM1ZJT1_AEDAL</name>
<keyword evidence="2" id="KW-0472">Membrane</keyword>
<protein>
    <submittedName>
        <fullName evidence="3">Uncharacterized protein</fullName>
    </submittedName>
</protein>
<reference evidence="3" key="2">
    <citation type="submission" date="2025-05" db="UniProtKB">
        <authorList>
            <consortium name="EnsemblMetazoa"/>
        </authorList>
    </citation>
    <scope>IDENTIFICATION</scope>
    <source>
        <strain evidence="3">Foshan</strain>
    </source>
</reference>
<evidence type="ECO:0000313" key="3">
    <source>
        <dbReference type="EnsemblMetazoa" id="AALFPA23_019164.P28197"/>
    </source>
</evidence>
<proteinExistence type="predicted"/>
<keyword evidence="4" id="KW-1185">Reference proteome</keyword>
<dbReference type="GeneID" id="109415008"/>
<evidence type="ECO:0000313" key="4">
    <source>
        <dbReference type="Proteomes" id="UP000069940"/>
    </source>
</evidence>
<evidence type="ECO:0000256" key="2">
    <source>
        <dbReference type="SAM" id="Phobius"/>
    </source>
</evidence>
<dbReference type="EnsemblMetazoa" id="AALFPA23_019164.R28197">
    <property type="protein sequence ID" value="AALFPA23_019164.P28197"/>
    <property type="gene ID" value="AALFPA23_019164"/>
</dbReference>
<feature type="compositionally biased region" description="Basic and acidic residues" evidence="1">
    <location>
        <begin position="543"/>
        <end position="553"/>
    </location>
</feature>